<dbReference type="PRINTS" id="PR00081">
    <property type="entry name" value="GDHRDH"/>
</dbReference>
<dbReference type="PANTHER" id="PTHR42879">
    <property type="entry name" value="3-OXOACYL-(ACYL-CARRIER-PROTEIN) REDUCTASE"/>
    <property type="match status" value="1"/>
</dbReference>
<keyword evidence="3" id="KW-1185">Reference proteome</keyword>
<organism evidence="2 3">
    <name type="scientific">Candidatus Micropelagius thuwalensis</name>
    <dbReference type="NCBI Taxonomy" id="1397666"/>
    <lineage>
        <taxon>Bacteria</taxon>
        <taxon>Pseudomonadati</taxon>
        <taxon>Pseudomonadota</taxon>
        <taxon>Alphaproteobacteria</taxon>
        <taxon>PS1 clade</taxon>
        <taxon>Candidatus Micropelagius</taxon>
    </lineage>
</organism>
<dbReference type="PATRIC" id="fig|1397666.3.peg.770"/>
<dbReference type="PROSITE" id="PS00061">
    <property type="entry name" value="ADH_SHORT"/>
    <property type="match status" value="1"/>
</dbReference>
<dbReference type="Proteomes" id="UP000016762">
    <property type="component" value="Unassembled WGS sequence"/>
</dbReference>
<evidence type="ECO:0000256" key="1">
    <source>
        <dbReference type="ARBA" id="ARBA00006484"/>
    </source>
</evidence>
<name>U2WBI2_9PROT</name>
<dbReference type="GO" id="GO:0004366">
    <property type="term" value="F:glycerol-3-phosphate O-acyltransferase activity"/>
    <property type="evidence" value="ECO:0007669"/>
    <property type="project" value="UniProtKB-EC"/>
</dbReference>
<proteinExistence type="inferred from homology"/>
<dbReference type="InterPro" id="IPR050259">
    <property type="entry name" value="SDR"/>
</dbReference>
<dbReference type="STRING" id="1397666.RS24_00840"/>
<dbReference type="InterPro" id="IPR036291">
    <property type="entry name" value="NAD(P)-bd_dom_sf"/>
</dbReference>
<dbReference type="InterPro" id="IPR002347">
    <property type="entry name" value="SDR_fam"/>
</dbReference>
<keyword evidence="2" id="KW-0808">Transferase</keyword>
<evidence type="ECO:0000313" key="2">
    <source>
        <dbReference type="EMBL" id="ERL46924.1"/>
    </source>
</evidence>
<accession>U2WBI2</accession>
<dbReference type="Gene3D" id="3.40.50.720">
    <property type="entry name" value="NAD(P)-binding Rossmann-like Domain"/>
    <property type="match status" value="1"/>
</dbReference>
<reference evidence="2 3" key="1">
    <citation type="journal article" date="2014" name="FEMS Microbiol. Ecol.">
        <title>Genomic differentiation among two strains of the PS1 clade isolated from geographically separated marine habitats.</title>
        <authorList>
            <person name="Jimenez-Infante F."/>
            <person name="Ngugi D.K."/>
            <person name="Alam I."/>
            <person name="Rashid M."/>
            <person name="Baalawi W."/>
            <person name="Kamau A.A."/>
            <person name="Bajic V.B."/>
            <person name="Stingl U."/>
        </authorList>
    </citation>
    <scope>NUCLEOTIDE SEQUENCE [LARGE SCALE GENOMIC DNA]</scope>
    <source>
        <strain evidence="2 3">RS24</strain>
    </source>
</reference>
<dbReference type="InterPro" id="IPR020904">
    <property type="entry name" value="Sc_DH/Rdtase_CS"/>
</dbReference>
<dbReference type="GO" id="GO:0032787">
    <property type="term" value="P:monocarboxylic acid metabolic process"/>
    <property type="evidence" value="ECO:0007669"/>
    <property type="project" value="UniProtKB-ARBA"/>
</dbReference>
<dbReference type="PANTHER" id="PTHR42879:SF2">
    <property type="entry name" value="3-OXOACYL-[ACYL-CARRIER-PROTEIN] REDUCTASE FABG"/>
    <property type="match status" value="1"/>
</dbReference>
<dbReference type="OrthoDB" id="9809287at2"/>
<dbReference type="EMBL" id="AWXE01000003">
    <property type="protein sequence ID" value="ERL46924.1"/>
    <property type="molecule type" value="Genomic_DNA"/>
</dbReference>
<comment type="similarity">
    <text evidence="1">Belongs to the short-chain dehydrogenases/reductases (SDR) family.</text>
</comment>
<sequence>MESLPNYPELLGQSVLITGASSGIGAGLASAFAAQGCHIAVNYPDSETQSAADNIVNAITENGGKAIAIQADVSRSDEVATMMDATLSEFGKLDILVNNAGIACSAPVQDISEDDWDMVMAVHIKGTFLCTRAALPHMLERDRGRIISTASQLAYKGAPGFAHYTAAKGAILSFTRTLALEIGAGNITANCVAPGATLTPILGDVPADILEAIRLGIPRGKLAEVDDILGAYLFLASDGAAHFRGQCLSPNGGDVFL</sequence>
<comment type="caution">
    <text evidence="2">The sequence shown here is derived from an EMBL/GenBank/DDBJ whole genome shotgun (WGS) entry which is preliminary data.</text>
</comment>
<dbReference type="Pfam" id="PF13561">
    <property type="entry name" value="adh_short_C2"/>
    <property type="match status" value="1"/>
</dbReference>
<dbReference type="PRINTS" id="PR00080">
    <property type="entry name" value="SDRFAMILY"/>
</dbReference>
<protein>
    <submittedName>
        <fullName evidence="2">Phosphate acyltransferase protein</fullName>
        <ecNumber evidence="2">2.3.1.15</ecNumber>
    </submittedName>
</protein>
<dbReference type="AlphaFoldDB" id="U2WBI2"/>
<keyword evidence="2" id="KW-0012">Acyltransferase</keyword>
<dbReference type="RefSeq" id="WP_021776877.1">
    <property type="nucleotide sequence ID" value="NZ_AWXE01000003.1"/>
</dbReference>
<gene>
    <name evidence="2" type="primary">plsX</name>
    <name evidence="2" type="ORF">RS24_00840</name>
</gene>
<dbReference type="EC" id="2.3.1.15" evidence="2"/>
<dbReference type="FunFam" id="3.40.50.720:FF:000084">
    <property type="entry name" value="Short-chain dehydrogenase reductase"/>
    <property type="match status" value="1"/>
</dbReference>
<dbReference type="SUPFAM" id="SSF51735">
    <property type="entry name" value="NAD(P)-binding Rossmann-fold domains"/>
    <property type="match status" value="1"/>
</dbReference>
<dbReference type="eggNOG" id="COG1028">
    <property type="taxonomic scope" value="Bacteria"/>
</dbReference>
<evidence type="ECO:0000313" key="3">
    <source>
        <dbReference type="Proteomes" id="UP000016762"/>
    </source>
</evidence>